<dbReference type="GO" id="GO:0008234">
    <property type="term" value="F:cysteine-type peptidase activity"/>
    <property type="evidence" value="ECO:0007669"/>
    <property type="project" value="InterPro"/>
</dbReference>
<dbReference type="Pfam" id="PF00112">
    <property type="entry name" value="Peptidase_C1"/>
    <property type="match status" value="1"/>
</dbReference>
<gene>
    <name evidence="4" type="ORF">NCGR_LOCUS4832</name>
</gene>
<comment type="similarity">
    <text evidence="1">Belongs to the peptidase C1 family.</text>
</comment>
<sequence length="80" mass="8445">MGGVSCRSSALLAWVNHGVLLVITARKQAQGRGSATAPLWIIKNSWGKQWGEQGYYRLCRGSNVCGVDSMVSAVAVAPAP</sequence>
<dbReference type="InterPro" id="IPR000668">
    <property type="entry name" value="Peptidase_C1A_C"/>
</dbReference>
<evidence type="ECO:0000313" key="4">
    <source>
        <dbReference type="EMBL" id="CAD6207252.1"/>
    </source>
</evidence>
<dbReference type="EMBL" id="CAJGYO010000001">
    <property type="protein sequence ID" value="CAD6207252.1"/>
    <property type="molecule type" value="Genomic_DNA"/>
</dbReference>
<dbReference type="SUPFAM" id="SSF54001">
    <property type="entry name" value="Cysteine proteinases"/>
    <property type="match status" value="1"/>
</dbReference>
<comment type="caution">
    <text evidence="4">The sequence shown here is derived from an EMBL/GenBank/DDBJ whole genome shotgun (WGS) entry which is preliminary data.</text>
</comment>
<keyword evidence="2" id="KW-0732">Signal</keyword>
<feature type="domain" description="Peptidase C1A papain C-terminal" evidence="3">
    <location>
        <begin position="4"/>
        <end position="73"/>
    </location>
</feature>
<feature type="chain" id="PRO_5033027157" description="Peptidase C1A papain C-terminal domain-containing protein" evidence="2">
    <location>
        <begin position="22"/>
        <end position="80"/>
    </location>
</feature>
<dbReference type="Proteomes" id="UP000604825">
    <property type="component" value="Unassembled WGS sequence"/>
</dbReference>
<accession>A0A811MHN9</accession>
<dbReference type="InterPro" id="IPR038765">
    <property type="entry name" value="Papain-like_cys_pep_sf"/>
</dbReference>
<proteinExistence type="inferred from homology"/>
<dbReference type="OrthoDB" id="786851at2759"/>
<evidence type="ECO:0000313" key="5">
    <source>
        <dbReference type="Proteomes" id="UP000604825"/>
    </source>
</evidence>
<name>A0A811MHN9_9POAL</name>
<feature type="signal peptide" evidence="2">
    <location>
        <begin position="1"/>
        <end position="21"/>
    </location>
</feature>
<evidence type="ECO:0000256" key="2">
    <source>
        <dbReference type="SAM" id="SignalP"/>
    </source>
</evidence>
<dbReference type="PANTHER" id="PTHR12411">
    <property type="entry name" value="CYSTEINE PROTEASE FAMILY C1-RELATED"/>
    <property type="match status" value="1"/>
</dbReference>
<evidence type="ECO:0000256" key="1">
    <source>
        <dbReference type="ARBA" id="ARBA00008455"/>
    </source>
</evidence>
<organism evidence="4 5">
    <name type="scientific">Miscanthus lutarioriparius</name>
    <dbReference type="NCBI Taxonomy" id="422564"/>
    <lineage>
        <taxon>Eukaryota</taxon>
        <taxon>Viridiplantae</taxon>
        <taxon>Streptophyta</taxon>
        <taxon>Embryophyta</taxon>
        <taxon>Tracheophyta</taxon>
        <taxon>Spermatophyta</taxon>
        <taxon>Magnoliopsida</taxon>
        <taxon>Liliopsida</taxon>
        <taxon>Poales</taxon>
        <taxon>Poaceae</taxon>
        <taxon>PACMAD clade</taxon>
        <taxon>Panicoideae</taxon>
        <taxon>Andropogonodae</taxon>
        <taxon>Andropogoneae</taxon>
        <taxon>Saccharinae</taxon>
        <taxon>Miscanthus</taxon>
    </lineage>
</organism>
<dbReference type="AlphaFoldDB" id="A0A811MHN9"/>
<evidence type="ECO:0000259" key="3">
    <source>
        <dbReference type="Pfam" id="PF00112"/>
    </source>
</evidence>
<keyword evidence="5" id="KW-1185">Reference proteome</keyword>
<reference evidence="4" key="1">
    <citation type="submission" date="2020-10" db="EMBL/GenBank/DDBJ databases">
        <authorList>
            <person name="Han B."/>
            <person name="Lu T."/>
            <person name="Zhao Q."/>
            <person name="Huang X."/>
            <person name="Zhao Y."/>
        </authorList>
    </citation>
    <scope>NUCLEOTIDE SEQUENCE</scope>
</reference>
<dbReference type="GO" id="GO:0006508">
    <property type="term" value="P:proteolysis"/>
    <property type="evidence" value="ECO:0007669"/>
    <property type="project" value="InterPro"/>
</dbReference>
<dbReference type="Gene3D" id="2.40.50.170">
    <property type="entry name" value="Cysteine proteinases. Chain C"/>
    <property type="match status" value="1"/>
</dbReference>
<dbReference type="InterPro" id="IPR013128">
    <property type="entry name" value="Peptidase_C1A"/>
</dbReference>
<protein>
    <recommendedName>
        <fullName evidence="3">Peptidase C1A papain C-terminal domain-containing protein</fullName>
    </recommendedName>
</protein>